<evidence type="ECO:0000256" key="9">
    <source>
        <dbReference type="SAM" id="MobiDB-lite"/>
    </source>
</evidence>
<dbReference type="Pfam" id="PF00069">
    <property type="entry name" value="Pkinase"/>
    <property type="match status" value="1"/>
</dbReference>
<name>A0AAU9PHL1_9ASTR</name>
<keyword evidence="3" id="KW-0808">Transferase</keyword>
<accession>A0AAU9PHL1</accession>
<evidence type="ECO:0000259" key="10">
    <source>
        <dbReference type="PROSITE" id="PS50011"/>
    </source>
</evidence>
<evidence type="ECO:0000256" key="7">
    <source>
        <dbReference type="ARBA" id="ARBA00047899"/>
    </source>
</evidence>
<dbReference type="Gene3D" id="3.30.200.20">
    <property type="entry name" value="Phosphorylase Kinase, domain 1"/>
    <property type="match status" value="1"/>
</dbReference>
<comment type="catalytic activity">
    <reaction evidence="8">
        <text>L-seryl-[protein] + ATP = O-phospho-L-seryl-[protein] + ADP + H(+)</text>
        <dbReference type="Rhea" id="RHEA:17989"/>
        <dbReference type="Rhea" id="RHEA-COMP:9863"/>
        <dbReference type="Rhea" id="RHEA-COMP:11604"/>
        <dbReference type="ChEBI" id="CHEBI:15378"/>
        <dbReference type="ChEBI" id="CHEBI:29999"/>
        <dbReference type="ChEBI" id="CHEBI:30616"/>
        <dbReference type="ChEBI" id="CHEBI:83421"/>
        <dbReference type="ChEBI" id="CHEBI:456216"/>
        <dbReference type="EC" id="2.7.11.1"/>
    </reaction>
</comment>
<evidence type="ECO:0000256" key="6">
    <source>
        <dbReference type="ARBA" id="ARBA00022840"/>
    </source>
</evidence>
<dbReference type="EMBL" id="CAKMRJ010005634">
    <property type="protein sequence ID" value="CAH1449669.1"/>
    <property type="molecule type" value="Genomic_DNA"/>
</dbReference>
<evidence type="ECO:0000256" key="3">
    <source>
        <dbReference type="ARBA" id="ARBA00022679"/>
    </source>
</evidence>
<dbReference type="InterPro" id="IPR050823">
    <property type="entry name" value="Plant_Ser_Thr_Prot_Kinase"/>
</dbReference>
<feature type="domain" description="Protein kinase" evidence="10">
    <location>
        <begin position="95"/>
        <end position="355"/>
    </location>
</feature>
<dbReference type="GO" id="GO:0005524">
    <property type="term" value="F:ATP binding"/>
    <property type="evidence" value="ECO:0007669"/>
    <property type="project" value="UniProtKB-KW"/>
</dbReference>
<evidence type="ECO:0000313" key="12">
    <source>
        <dbReference type="Proteomes" id="UP001157418"/>
    </source>
</evidence>
<evidence type="ECO:0000313" key="11">
    <source>
        <dbReference type="EMBL" id="CAH1449669.1"/>
    </source>
</evidence>
<dbReference type="GO" id="GO:0004674">
    <property type="term" value="F:protein serine/threonine kinase activity"/>
    <property type="evidence" value="ECO:0007669"/>
    <property type="project" value="UniProtKB-KW"/>
</dbReference>
<comment type="caution">
    <text evidence="11">The sequence shown here is derived from an EMBL/GenBank/DDBJ whole genome shotgun (WGS) entry which is preliminary data.</text>
</comment>
<feature type="compositionally biased region" description="Basic and acidic residues" evidence="9">
    <location>
        <begin position="45"/>
        <end position="59"/>
    </location>
</feature>
<dbReference type="SUPFAM" id="SSF56112">
    <property type="entry name" value="Protein kinase-like (PK-like)"/>
    <property type="match status" value="1"/>
</dbReference>
<keyword evidence="5" id="KW-0418">Kinase</keyword>
<dbReference type="InterPro" id="IPR011009">
    <property type="entry name" value="Kinase-like_dom_sf"/>
</dbReference>
<protein>
    <recommendedName>
        <fullName evidence="1">non-specific serine/threonine protein kinase</fullName>
        <ecNumber evidence="1">2.7.11.1</ecNumber>
    </recommendedName>
</protein>
<dbReference type="AlphaFoldDB" id="A0AAU9PHL1"/>
<dbReference type="EC" id="2.7.11.1" evidence="1"/>
<reference evidence="11 12" key="1">
    <citation type="submission" date="2022-01" db="EMBL/GenBank/DDBJ databases">
        <authorList>
            <person name="Xiong W."/>
            <person name="Schranz E."/>
        </authorList>
    </citation>
    <scope>NUCLEOTIDE SEQUENCE [LARGE SCALE GENOMIC DNA]</scope>
</reference>
<dbReference type="PANTHER" id="PTHR45621">
    <property type="entry name" value="OS01G0588500 PROTEIN-RELATED"/>
    <property type="match status" value="1"/>
</dbReference>
<gene>
    <name evidence="11" type="ORF">LVIROSA_LOCUS35142</name>
</gene>
<dbReference type="Gene3D" id="1.10.510.10">
    <property type="entry name" value="Transferase(Phosphotransferase) domain 1"/>
    <property type="match status" value="1"/>
</dbReference>
<keyword evidence="6" id="KW-0067">ATP-binding</keyword>
<dbReference type="FunFam" id="1.10.510.10:FF:001023">
    <property type="entry name" value="Os07g0541700 protein"/>
    <property type="match status" value="1"/>
</dbReference>
<evidence type="ECO:0000256" key="8">
    <source>
        <dbReference type="ARBA" id="ARBA00048679"/>
    </source>
</evidence>
<dbReference type="Proteomes" id="UP001157418">
    <property type="component" value="Unassembled WGS sequence"/>
</dbReference>
<evidence type="ECO:0000256" key="5">
    <source>
        <dbReference type="ARBA" id="ARBA00022777"/>
    </source>
</evidence>
<keyword evidence="2" id="KW-0723">Serine/threonine-protein kinase</keyword>
<keyword evidence="12" id="KW-1185">Reference proteome</keyword>
<dbReference type="PROSITE" id="PS50011">
    <property type="entry name" value="PROTEIN_KINASE_DOM"/>
    <property type="match status" value="1"/>
</dbReference>
<sequence>MAEVVVSLDSILTLQEKTNNSLQTSGKTLYERMLDLLPFPSNEENSAHGDVKLSSDKKGKSPNVGDTIKADNKYSSNPSPNLKAFKFADLQRATKNFSQDFLLGDNGVMFLCWVDKFTSVPSTKGVGIAVAVKRCQGLQEYETVAGVLGSLAHPNIISLLGHSNDKPHEYLLVYEYMEKRNLDHFLFEDAPLSWGRRLILLIGVARALAYIHSSSYQVIHRNVKPSNIFLDQDFNAKLGDFGFAKFGSEIHKLDATTRVMGTIGYVDPSYVKTGHLTMKSDVYSFGVVLLVTLTGDGAWGSPNYQLNLAELAGPFLTSRSKLDKIMDPRLQKDYQLKESLRILMLARICQIAESLKVSNSTTRKRDVVDSMDSFHPGKIGS</sequence>
<keyword evidence="4" id="KW-0547">Nucleotide-binding</keyword>
<evidence type="ECO:0000256" key="2">
    <source>
        <dbReference type="ARBA" id="ARBA00022527"/>
    </source>
</evidence>
<evidence type="ECO:0000256" key="4">
    <source>
        <dbReference type="ARBA" id="ARBA00022741"/>
    </source>
</evidence>
<comment type="catalytic activity">
    <reaction evidence="7">
        <text>L-threonyl-[protein] + ATP = O-phospho-L-threonyl-[protein] + ADP + H(+)</text>
        <dbReference type="Rhea" id="RHEA:46608"/>
        <dbReference type="Rhea" id="RHEA-COMP:11060"/>
        <dbReference type="Rhea" id="RHEA-COMP:11605"/>
        <dbReference type="ChEBI" id="CHEBI:15378"/>
        <dbReference type="ChEBI" id="CHEBI:30013"/>
        <dbReference type="ChEBI" id="CHEBI:30616"/>
        <dbReference type="ChEBI" id="CHEBI:61977"/>
        <dbReference type="ChEBI" id="CHEBI:456216"/>
        <dbReference type="EC" id="2.7.11.1"/>
    </reaction>
</comment>
<feature type="region of interest" description="Disordered" evidence="9">
    <location>
        <begin position="40"/>
        <end position="75"/>
    </location>
</feature>
<proteinExistence type="predicted"/>
<organism evidence="11 12">
    <name type="scientific">Lactuca virosa</name>
    <dbReference type="NCBI Taxonomy" id="75947"/>
    <lineage>
        <taxon>Eukaryota</taxon>
        <taxon>Viridiplantae</taxon>
        <taxon>Streptophyta</taxon>
        <taxon>Embryophyta</taxon>
        <taxon>Tracheophyta</taxon>
        <taxon>Spermatophyta</taxon>
        <taxon>Magnoliopsida</taxon>
        <taxon>eudicotyledons</taxon>
        <taxon>Gunneridae</taxon>
        <taxon>Pentapetalae</taxon>
        <taxon>asterids</taxon>
        <taxon>campanulids</taxon>
        <taxon>Asterales</taxon>
        <taxon>Asteraceae</taxon>
        <taxon>Cichorioideae</taxon>
        <taxon>Cichorieae</taxon>
        <taxon>Lactucinae</taxon>
        <taxon>Lactuca</taxon>
    </lineage>
</organism>
<dbReference type="InterPro" id="IPR000719">
    <property type="entry name" value="Prot_kinase_dom"/>
</dbReference>
<evidence type="ECO:0000256" key="1">
    <source>
        <dbReference type="ARBA" id="ARBA00012513"/>
    </source>
</evidence>